<proteinExistence type="predicted"/>
<evidence type="ECO:0000313" key="2">
    <source>
        <dbReference type="Proteomes" id="UP001501563"/>
    </source>
</evidence>
<gene>
    <name evidence="1" type="ORF">GCM10022207_79470</name>
</gene>
<dbReference type="EMBL" id="BAAAZA010000041">
    <property type="protein sequence ID" value="GAA3899018.1"/>
    <property type="molecule type" value="Genomic_DNA"/>
</dbReference>
<dbReference type="RefSeq" id="WP_345553809.1">
    <property type="nucleotide sequence ID" value="NZ_BAAAZA010000041.1"/>
</dbReference>
<reference evidence="2" key="1">
    <citation type="journal article" date="2019" name="Int. J. Syst. Evol. Microbiol.">
        <title>The Global Catalogue of Microorganisms (GCM) 10K type strain sequencing project: providing services to taxonomists for standard genome sequencing and annotation.</title>
        <authorList>
            <consortium name="The Broad Institute Genomics Platform"/>
            <consortium name="The Broad Institute Genome Sequencing Center for Infectious Disease"/>
            <person name="Wu L."/>
            <person name="Ma J."/>
        </authorList>
    </citation>
    <scope>NUCLEOTIDE SEQUENCE [LARGE SCALE GENOMIC DNA]</scope>
    <source>
        <strain evidence="2">JCM 16578</strain>
    </source>
</reference>
<sequence length="56" mass="6669">MRGPDRFGLRLRLRLRLLEDDFDHAQDEGIEHRLDATEIQVRWPQRAACVRVGKKK</sequence>
<protein>
    <submittedName>
        <fullName evidence="1">Uncharacterized protein</fullName>
    </submittedName>
</protein>
<evidence type="ECO:0000313" key="1">
    <source>
        <dbReference type="EMBL" id="GAA3899018.1"/>
    </source>
</evidence>
<keyword evidence="2" id="KW-1185">Reference proteome</keyword>
<accession>A0ABP7LE08</accession>
<name>A0ABP7LE08_9ACTN</name>
<organism evidence="1 2">
    <name type="scientific">Streptomyces lannensis</name>
    <dbReference type="NCBI Taxonomy" id="766498"/>
    <lineage>
        <taxon>Bacteria</taxon>
        <taxon>Bacillati</taxon>
        <taxon>Actinomycetota</taxon>
        <taxon>Actinomycetes</taxon>
        <taxon>Kitasatosporales</taxon>
        <taxon>Streptomycetaceae</taxon>
        <taxon>Streptomyces</taxon>
    </lineage>
</organism>
<comment type="caution">
    <text evidence="1">The sequence shown here is derived from an EMBL/GenBank/DDBJ whole genome shotgun (WGS) entry which is preliminary data.</text>
</comment>
<dbReference type="Proteomes" id="UP001501563">
    <property type="component" value="Unassembled WGS sequence"/>
</dbReference>